<proteinExistence type="predicted"/>
<name>A0A167BX72_9ASCO</name>
<evidence type="ECO:0000256" key="1">
    <source>
        <dbReference type="SAM" id="MobiDB-lite"/>
    </source>
</evidence>
<feature type="compositionally biased region" description="Acidic residues" evidence="1">
    <location>
        <begin position="1"/>
        <end position="19"/>
    </location>
</feature>
<dbReference type="GO" id="GO:0005666">
    <property type="term" value="C:RNA polymerase III complex"/>
    <property type="evidence" value="ECO:0007669"/>
    <property type="project" value="EnsemblFungi"/>
</dbReference>
<feature type="region of interest" description="Disordered" evidence="1">
    <location>
        <begin position="1"/>
        <end position="51"/>
    </location>
</feature>
<evidence type="ECO:0000313" key="2">
    <source>
        <dbReference type="EMBL" id="ANB10937.1"/>
    </source>
</evidence>
<dbReference type="EMBL" id="CP014500">
    <property type="protein sequence ID" value="ANB10937.1"/>
    <property type="molecule type" value="Genomic_DNA"/>
</dbReference>
<dbReference type="PANTHER" id="PTHR12069">
    <property type="entry name" value="DNA-DIRECTED RNA POLYMERASES III 80 KDA POLYPEPTIDE RNA POLYMERASE III SUBUNIT 5"/>
    <property type="match status" value="1"/>
</dbReference>
<dbReference type="GO" id="GO:0006386">
    <property type="term" value="P:termination of RNA polymerase III transcription"/>
    <property type="evidence" value="ECO:0007669"/>
    <property type="project" value="EnsemblFungi"/>
</dbReference>
<dbReference type="GeneID" id="30035785"/>
<organism evidence="2 3">
    <name type="scientific">Sugiyamaella lignohabitans</name>
    <dbReference type="NCBI Taxonomy" id="796027"/>
    <lineage>
        <taxon>Eukaryota</taxon>
        <taxon>Fungi</taxon>
        <taxon>Dikarya</taxon>
        <taxon>Ascomycota</taxon>
        <taxon>Saccharomycotina</taxon>
        <taxon>Dipodascomycetes</taxon>
        <taxon>Dipodascales</taxon>
        <taxon>Trichomonascaceae</taxon>
        <taxon>Sugiyamaella</taxon>
    </lineage>
</organism>
<dbReference type="GO" id="GO:0003899">
    <property type="term" value="F:DNA-directed RNA polymerase activity"/>
    <property type="evidence" value="ECO:0007669"/>
    <property type="project" value="EnsemblFungi"/>
</dbReference>
<dbReference type="RefSeq" id="XP_018733414.1">
    <property type="nucleotide sequence ID" value="XM_018880756.1"/>
</dbReference>
<protein>
    <submittedName>
        <fullName evidence="2">Rpc37p</fullName>
    </submittedName>
</protein>
<dbReference type="InterPro" id="IPR006886">
    <property type="entry name" value="RNA_pol_III_Rpc5"/>
</dbReference>
<dbReference type="AlphaFoldDB" id="A0A167BX72"/>
<dbReference type="Proteomes" id="UP000189580">
    <property type="component" value="Chromosome c"/>
</dbReference>
<dbReference type="PANTHER" id="PTHR12069:SF0">
    <property type="entry name" value="DNA-DIRECTED RNA POLYMERASE III SUBUNIT RPC5"/>
    <property type="match status" value="1"/>
</dbReference>
<dbReference type="Pfam" id="PF04801">
    <property type="entry name" value="RPC5"/>
    <property type="match status" value="1"/>
</dbReference>
<reference evidence="2 3" key="1">
    <citation type="submission" date="2016-02" db="EMBL/GenBank/DDBJ databases">
        <title>Complete genome sequence and transcriptome regulation of the pentose utilising yeast Sugiyamaella lignohabitans.</title>
        <authorList>
            <person name="Bellasio M."/>
            <person name="Peymann A."/>
            <person name="Valli M."/>
            <person name="Sipitzky M."/>
            <person name="Graf A."/>
            <person name="Sauer M."/>
            <person name="Marx H."/>
            <person name="Mattanovich D."/>
        </authorList>
    </citation>
    <scope>NUCLEOTIDE SEQUENCE [LARGE SCALE GENOMIC DNA]</scope>
    <source>
        <strain evidence="2 3">CBS 10342</strain>
    </source>
</reference>
<gene>
    <name evidence="2" type="primary">RPC37</name>
    <name evidence="2" type="ORF">AWJ20_3731</name>
</gene>
<dbReference type="OrthoDB" id="340681at2759"/>
<accession>A0A167BX72</accession>
<keyword evidence="3" id="KW-1185">Reference proteome</keyword>
<dbReference type="GO" id="GO:0042797">
    <property type="term" value="P:tRNA transcription by RNA polymerase III"/>
    <property type="evidence" value="ECO:0007669"/>
    <property type="project" value="EnsemblFungi"/>
</dbReference>
<dbReference type="GO" id="GO:0006384">
    <property type="term" value="P:transcription initiation at RNA polymerase III promoter"/>
    <property type="evidence" value="ECO:0007669"/>
    <property type="project" value="EnsemblFungi"/>
</dbReference>
<dbReference type="KEGG" id="slb:AWJ20_3731"/>
<sequence length="268" mass="30179">MAAEDEETGLFMDDNESDDMAAVAESDVDMKDEEDPVSEAKQDAGLDDEDDPVVREFPVYSSQVLGKKLHILQYPTRSALRPLVAAQGTGIINSRLKPKSGIIEVDIPIDTSKFYDAEKGDRWNKVDRQTFSGVLKKGQGRYMAGVFRDGELHVSSIESVAQLRPQFKYFDKHVNSEKEANRMIRTDPTKPREARTIQMSAKSSGDFAPKYSGALGARKIADEESFVDIQWFDRDSNESWDMADKFVTTNKRILDSSTTLKDYTDKLQ</sequence>
<evidence type="ECO:0000313" key="3">
    <source>
        <dbReference type="Proteomes" id="UP000189580"/>
    </source>
</evidence>
<feature type="compositionally biased region" description="Acidic residues" evidence="1">
    <location>
        <begin position="26"/>
        <end position="37"/>
    </location>
</feature>